<evidence type="ECO:0000313" key="13">
    <source>
        <dbReference type="EMBL" id="CAB5228992.1"/>
    </source>
</evidence>
<dbReference type="EMBL" id="LR797305">
    <property type="protein sequence ID" value="CAB4200061.1"/>
    <property type="molecule type" value="Genomic_DNA"/>
</dbReference>
<evidence type="ECO:0000313" key="8">
    <source>
        <dbReference type="EMBL" id="CAB4191505.1"/>
    </source>
</evidence>
<dbReference type="EMBL" id="LR796878">
    <property type="protein sequence ID" value="CAB4172240.1"/>
    <property type="molecule type" value="Genomic_DNA"/>
</dbReference>
<evidence type="ECO:0000256" key="1">
    <source>
        <dbReference type="SAM" id="MobiDB-lite"/>
    </source>
</evidence>
<evidence type="ECO:0000313" key="4">
    <source>
        <dbReference type="EMBL" id="CAB4160086.1"/>
    </source>
</evidence>
<name>A0A6J5NIT0_9CAUD</name>
<feature type="compositionally biased region" description="Gly residues" evidence="1">
    <location>
        <begin position="33"/>
        <end position="42"/>
    </location>
</feature>
<dbReference type="EMBL" id="LR796698">
    <property type="protein sequence ID" value="CAB4160086.1"/>
    <property type="molecule type" value="Genomic_DNA"/>
</dbReference>
<evidence type="ECO:0000313" key="6">
    <source>
        <dbReference type="EMBL" id="CAB4172240.1"/>
    </source>
</evidence>
<proteinExistence type="predicted"/>
<protein>
    <submittedName>
        <fullName evidence="3">Uncharacterized protein</fullName>
    </submittedName>
</protein>
<dbReference type="EMBL" id="LR796644">
    <property type="protein sequence ID" value="CAB4156798.1"/>
    <property type="molecule type" value="Genomic_DNA"/>
</dbReference>
<evidence type="ECO:0000313" key="2">
    <source>
        <dbReference type="EMBL" id="CAB4145199.1"/>
    </source>
</evidence>
<organism evidence="3">
    <name type="scientific">uncultured Caudovirales phage</name>
    <dbReference type="NCBI Taxonomy" id="2100421"/>
    <lineage>
        <taxon>Viruses</taxon>
        <taxon>Duplodnaviria</taxon>
        <taxon>Heunggongvirae</taxon>
        <taxon>Uroviricota</taxon>
        <taxon>Caudoviricetes</taxon>
        <taxon>Peduoviridae</taxon>
        <taxon>Maltschvirus</taxon>
        <taxon>Maltschvirus maltsch</taxon>
    </lineage>
</organism>
<dbReference type="EMBL" id="LR796762">
    <property type="protein sequence ID" value="CAB4164285.1"/>
    <property type="molecule type" value="Genomic_DNA"/>
</dbReference>
<dbReference type="EMBL" id="LR798341">
    <property type="protein sequence ID" value="CAB5225116.1"/>
    <property type="molecule type" value="Genomic_DNA"/>
</dbReference>
<evidence type="ECO:0000313" key="12">
    <source>
        <dbReference type="EMBL" id="CAB5225116.1"/>
    </source>
</evidence>
<evidence type="ECO:0000313" key="10">
    <source>
        <dbReference type="EMBL" id="CAB4213118.1"/>
    </source>
</evidence>
<evidence type="ECO:0000313" key="7">
    <source>
        <dbReference type="EMBL" id="CAB4178404.1"/>
    </source>
</evidence>
<feature type="compositionally biased region" description="Basic and acidic residues" evidence="1">
    <location>
        <begin position="19"/>
        <end position="29"/>
    </location>
</feature>
<dbReference type="EMBL" id="LR797395">
    <property type="protein sequence ID" value="CAB4213118.1"/>
    <property type="molecule type" value="Genomic_DNA"/>
</dbReference>
<feature type="region of interest" description="Disordered" evidence="1">
    <location>
        <begin position="1"/>
        <end position="83"/>
    </location>
</feature>
<sequence>MRQPGIAHPISAPVPLEDDAVHEPHETAKHGGKYGGKNGGKNGGKKGGKKGGKNGGKNGGKKGGKNGGKNGGKKGGKYGGVNDPLAVETAVRPYVLSAVTVNVYAVLDVRPVTVKGEETPETVRPPGEEVTVYVATVLPSYAD</sequence>
<evidence type="ECO:0000313" key="3">
    <source>
        <dbReference type="EMBL" id="CAB4156798.1"/>
    </source>
</evidence>
<evidence type="ECO:0000313" key="11">
    <source>
        <dbReference type="EMBL" id="CAB4217712.1"/>
    </source>
</evidence>
<evidence type="ECO:0000313" key="9">
    <source>
        <dbReference type="EMBL" id="CAB4200061.1"/>
    </source>
</evidence>
<dbReference type="EMBL" id="LR796961">
    <property type="protein sequence ID" value="CAB4178404.1"/>
    <property type="molecule type" value="Genomic_DNA"/>
</dbReference>
<dbReference type="EMBL" id="LR797177">
    <property type="protein sequence ID" value="CAB4191505.1"/>
    <property type="molecule type" value="Genomic_DNA"/>
</dbReference>
<dbReference type="EMBL" id="LR798395">
    <property type="protein sequence ID" value="CAB5228992.1"/>
    <property type="molecule type" value="Genomic_DNA"/>
</dbReference>
<accession>A0A6J5NIT0</accession>
<dbReference type="EMBL" id="LR796443">
    <property type="protein sequence ID" value="CAB4145199.1"/>
    <property type="molecule type" value="Genomic_DNA"/>
</dbReference>
<evidence type="ECO:0000313" key="5">
    <source>
        <dbReference type="EMBL" id="CAB4164285.1"/>
    </source>
</evidence>
<feature type="compositionally biased region" description="Basic residues" evidence="1">
    <location>
        <begin position="43"/>
        <end position="52"/>
    </location>
</feature>
<reference evidence="3" key="1">
    <citation type="submission" date="2020-04" db="EMBL/GenBank/DDBJ databases">
        <authorList>
            <person name="Chiriac C."/>
            <person name="Salcher M."/>
            <person name="Ghai R."/>
            <person name="Kavagutti S V."/>
        </authorList>
    </citation>
    <scope>NUCLEOTIDE SEQUENCE</scope>
</reference>
<dbReference type="EMBL" id="LR797452">
    <property type="protein sequence ID" value="CAB4217712.1"/>
    <property type="molecule type" value="Genomic_DNA"/>
</dbReference>
<gene>
    <name evidence="7" type="ORF">UFOVP1002_155</name>
    <name evidence="8" type="ORF">UFOVP1217_40</name>
    <name evidence="9" type="ORF">UFOVP1343_24</name>
    <name evidence="10" type="ORF">UFOVP1438_73</name>
    <name evidence="13" type="ORF">UFOVP1541_112</name>
    <name evidence="11" type="ORF">UFOVP1592_69</name>
    <name evidence="2" type="ORF">UFOVP465_118</name>
    <name evidence="3" type="ORF">UFOVP666_164</name>
    <name evidence="4" type="ORF">UFOVP727_53</name>
    <name evidence="12" type="ORF">UFOVP741_56</name>
    <name evidence="5" type="ORF">UFOVP819_4</name>
    <name evidence="6" type="ORF">UFOVP926_83</name>
</gene>